<protein>
    <recommendedName>
        <fullName evidence="2">VTT domain-containing protein</fullName>
    </recommendedName>
</protein>
<dbReference type="OrthoDB" id="9814483at2"/>
<comment type="caution">
    <text evidence="3">The sequence shown here is derived from an EMBL/GenBank/DDBJ whole genome shotgun (WGS) entry which is preliminary data.</text>
</comment>
<dbReference type="InterPro" id="IPR032816">
    <property type="entry name" value="VTT_dom"/>
</dbReference>
<feature type="transmembrane region" description="Helical" evidence="1">
    <location>
        <begin position="88"/>
        <end position="107"/>
    </location>
</feature>
<evidence type="ECO:0000313" key="4">
    <source>
        <dbReference type="Proteomes" id="UP000286678"/>
    </source>
</evidence>
<feature type="domain" description="VTT" evidence="2">
    <location>
        <begin position="20"/>
        <end position="133"/>
    </location>
</feature>
<dbReference type="InterPro" id="IPR051311">
    <property type="entry name" value="DedA_domain"/>
</dbReference>
<dbReference type="PANTHER" id="PTHR42709">
    <property type="entry name" value="ALKALINE PHOSPHATASE LIKE PROTEIN"/>
    <property type="match status" value="1"/>
</dbReference>
<reference evidence="4" key="1">
    <citation type="journal article" date="2018" name="Front. Microbiol.">
        <title>Genome-Based Analysis Reveals the Taxonomy and Diversity of the Family Idiomarinaceae.</title>
        <authorList>
            <person name="Liu Y."/>
            <person name="Lai Q."/>
            <person name="Shao Z."/>
        </authorList>
    </citation>
    <scope>NUCLEOTIDE SEQUENCE [LARGE SCALE GENOMIC DNA]</scope>
    <source>
        <strain evidence="4">SW15</strain>
    </source>
</reference>
<keyword evidence="1" id="KW-0472">Membrane</keyword>
<gene>
    <name evidence="3" type="ORF">CWE21_09395</name>
</gene>
<evidence type="ECO:0000259" key="2">
    <source>
        <dbReference type="Pfam" id="PF09335"/>
    </source>
</evidence>
<dbReference type="PANTHER" id="PTHR42709:SF4">
    <property type="entry name" value="INNER MEMBRANE PROTEIN YQAA"/>
    <property type="match status" value="1"/>
</dbReference>
<accession>A0A432XDT7</accession>
<dbReference type="Proteomes" id="UP000286678">
    <property type="component" value="Unassembled WGS sequence"/>
</dbReference>
<dbReference type="RefSeq" id="WP_126834190.1">
    <property type="nucleotide sequence ID" value="NZ_PIPT01000007.1"/>
</dbReference>
<sequence>MYLSLFTVAFLAATLLPAQSEILVVTAQQLGYNSWLIWLVASLGNTLGSVVNYGLGRYLLHYQERRWFPFKGKSLERGHWWFERYGKWSLLLAWAPFIGDTLTFIAGMLRLRFWQFLLIVWISKAGRYALLLGALSVLGLSAQDP</sequence>
<keyword evidence="4" id="KW-1185">Reference proteome</keyword>
<feature type="transmembrane region" description="Helical" evidence="1">
    <location>
        <begin position="113"/>
        <end position="140"/>
    </location>
</feature>
<feature type="transmembrane region" description="Helical" evidence="1">
    <location>
        <begin position="36"/>
        <end position="56"/>
    </location>
</feature>
<dbReference type="AlphaFoldDB" id="A0A432XDT7"/>
<evidence type="ECO:0000256" key="1">
    <source>
        <dbReference type="SAM" id="Phobius"/>
    </source>
</evidence>
<dbReference type="Pfam" id="PF09335">
    <property type="entry name" value="VTT_dom"/>
    <property type="match status" value="1"/>
</dbReference>
<keyword evidence="1" id="KW-1133">Transmembrane helix</keyword>
<evidence type="ECO:0000313" key="3">
    <source>
        <dbReference type="EMBL" id="RUO46812.1"/>
    </source>
</evidence>
<organism evidence="3 4">
    <name type="scientific">Pseudidiomarina aquimaris</name>
    <dbReference type="NCBI Taxonomy" id="641841"/>
    <lineage>
        <taxon>Bacteria</taxon>
        <taxon>Pseudomonadati</taxon>
        <taxon>Pseudomonadota</taxon>
        <taxon>Gammaproteobacteria</taxon>
        <taxon>Alteromonadales</taxon>
        <taxon>Idiomarinaceae</taxon>
        <taxon>Pseudidiomarina</taxon>
    </lineage>
</organism>
<dbReference type="EMBL" id="PIPT01000007">
    <property type="protein sequence ID" value="RUO46812.1"/>
    <property type="molecule type" value="Genomic_DNA"/>
</dbReference>
<dbReference type="GO" id="GO:0005886">
    <property type="term" value="C:plasma membrane"/>
    <property type="evidence" value="ECO:0007669"/>
    <property type="project" value="UniProtKB-ARBA"/>
</dbReference>
<name>A0A432XDT7_9GAMM</name>
<keyword evidence="1" id="KW-0812">Transmembrane</keyword>
<proteinExistence type="predicted"/>